<keyword evidence="3" id="KW-1185">Reference proteome</keyword>
<dbReference type="AlphaFoldDB" id="A0A8S3RLQ1"/>
<comment type="caution">
    <text evidence="2">The sequence shown here is derived from an EMBL/GenBank/DDBJ whole genome shotgun (WGS) entry which is preliminary data.</text>
</comment>
<dbReference type="Proteomes" id="UP000683360">
    <property type="component" value="Unassembled WGS sequence"/>
</dbReference>
<accession>A0A8S3RLQ1</accession>
<organism evidence="2 3">
    <name type="scientific">Mytilus edulis</name>
    <name type="common">Blue mussel</name>
    <dbReference type="NCBI Taxonomy" id="6550"/>
    <lineage>
        <taxon>Eukaryota</taxon>
        <taxon>Metazoa</taxon>
        <taxon>Spiralia</taxon>
        <taxon>Lophotrochozoa</taxon>
        <taxon>Mollusca</taxon>
        <taxon>Bivalvia</taxon>
        <taxon>Autobranchia</taxon>
        <taxon>Pteriomorphia</taxon>
        <taxon>Mytilida</taxon>
        <taxon>Mytiloidea</taxon>
        <taxon>Mytilidae</taxon>
        <taxon>Mytilinae</taxon>
        <taxon>Mytilus</taxon>
    </lineage>
</organism>
<sequence length="227" mass="24977">MYSTLFDSLSSAFLRTRTTGEDQLETLVAYKQARTPIGYLDLDIQNLPQPLQFVFWFVWFCGDNCCLWFADILVYSAVVAGITVVVGIAEIAGVVEIVGAADSYSGIDADDNDDSSESDSDELSLSCGSSEFEMGENGRSGSDDELEEATGAMAGAQINPGIIPYQFEPYNSNSDESKPEDGDDEDRLADNSWKLINDNFYIHAYPYKLFILGLPKIKIKKTSFICA</sequence>
<gene>
    <name evidence="2" type="ORF">MEDL_23253</name>
</gene>
<evidence type="ECO:0000313" key="2">
    <source>
        <dbReference type="EMBL" id="CAG2209102.1"/>
    </source>
</evidence>
<feature type="region of interest" description="Disordered" evidence="1">
    <location>
        <begin position="108"/>
        <end position="145"/>
    </location>
</feature>
<protein>
    <submittedName>
        <fullName evidence="2">Uncharacterized protein</fullName>
    </submittedName>
</protein>
<proteinExistence type="predicted"/>
<feature type="compositionally biased region" description="Acidic residues" evidence="1">
    <location>
        <begin position="108"/>
        <end position="122"/>
    </location>
</feature>
<dbReference type="EMBL" id="CAJPWZ010001136">
    <property type="protein sequence ID" value="CAG2209102.1"/>
    <property type="molecule type" value="Genomic_DNA"/>
</dbReference>
<evidence type="ECO:0000313" key="3">
    <source>
        <dbReference type="Proteomes" id="UP000683360"/>
    </source>
</evidence>
<evidence type="ECO:0000256" key="1">
    <source>
        <dbReference type="SAM" id="MobiDB-lite"/>
    </source>
</evidence>
<reference evidence="2" key="1">
    <citation type="submission" date="2021-03" db="EMBL/GenBank/DDBJ databases">
        <authorList>
            <person name="Bekaert M."/>
        </authorList>
    </citation>
    <scope>NUCLEOTIDE SEQUENCE</scope>
</reference>
<name>A0A8S3RLQ1_MYTED</name>